<sequence>MKNILLFYFLLPSIYFAQDIRFSYHYKFVTDTLNKNDISDEIVILDFNEKEKQSVFTGLKHIISDSTMRAKSDKGIMSFPDTSMKIKYVVEKDRNSIVYYYTPNHMPNPVLKVKDERKINWKISNEKETILGYIAQKATTIFAGREWTAWFTTEIPISDGPYKFNGLPGLILKIHDKTNTHLFEIISVKKKKSNYVVLNDSTYKEAKQITLNEYEKISKESPLERYRNKAFTGEIIFKSNEEKQKFLKDLNAQIKESSIHDNNPIEFITLK</sequence>
<gene>
    <name evidence="1" type="ORF">PMI13_00661</name>
</gene>
<keyword evidence="2" id="KW-1185">Reference proteome</keyword>
<evidence type="ECO:0000313" key="1">
    <source>
        <dbReference type="EMBL" id="EJL75026.1"/>
    </source>
</evidence>
<accession>J3CNI2</accession>
<dbReference type="RefSeq" id="WP_007840637.1">
    <property type="nucleotide sequence ID" value="NZ_AKJY01000011.1"/>
</dbReference>
<organism evidence="1 2">
    <name type="scientific">Chryseobacterium populi</name>
    <dbReference type="NCBI Taxonomy" id="1144316"/>
    <lineage>
        <taxon>Bacteria</taxon>
        <taxon>Pseudomonadati</taxon>
        <taxon>Bacteroidota</taxon>
        <taxon>Flavobacteriia</taxon>
        <taxon>Flavobacteriales</taxon>
        <taxon>Weeksellaceae</taxon>
        <taxon>Chryseobacterium group</taxon>
        <taxon>Chryseobacterium</taxon>
    </lineage>
</organism>
<proteinExistence type="predicted"/>
<dbReference type="PATRIC" id="fig|1144316.3.peg.671"/>
<reference evidence="1 2" key="1">
    <citation type="journal article" date="2012" name="J. Bacteriol.">
        <title>Twenty-one genome sequences from Pseudomonas species and 19 genome sequences from diverse bacteria isolated from the rhizosphere and endosphere of Populus deltoides.</title>
        <authorList>
            <person name="Brown S.D."/>
            <person name="Utturkar S.M."/>
            <person name="Klingeman D.M."/>
            <person name="Johnson C.M."/>
            <person name="Martin S.L."/>
            <person name="Land M.L."/>
            <person name="Lu T.Y."/>
            <person name="Schadt C.W."/>
            <person name="Doktycz M.J."/>
            <person name="Pelletier D.A."/>
        </authorList>
    </citation>
    <scope>NUCLEOTIDE SEQUENCE [LARGE SCALE GENOMIC DNA]</scope>
    <source>
        <strain evidence="1 2">CF314</strain>
    </source>
</reference>
<dbReference type="Proteomes" id="UP000007509">
    <property type="component" value="Unassembled WGS sequence"/>
</dbReference>
<dbReference type="AlphaFoldDB" id="J3CNI2"/>
<protein>
    <recommendedName>
        <fullName evidence="3">GLPGLI family protein</fullName>
    </recommendedName>
</protein>
<dbReference type="OrthoDB" id="1440774at2"/>
<dbReference type="InterPro" id="IPR005901">
    <property type="entry name" value="GLPGLI"/>
</dbReference>
<comment type="caution">
    <text evidence="1">The sequence shown here is derived from an EMBL/GenBank/DDBJ whole genome shotgun (WGS) entry which is preliminary data.</text>
</comment>
<evidence type="ECO:0008006" key="3">
    <source>
        <dbReference type="Google" id="ProtNLM"/>
    </source>
</evidence>
<dbReference type="EMBL" id="AKJY01000011">
    <property type="protein sequence ID" value="EJL75026.1"/>
    <property type="molecule type" value="Genomic_DNA"/>
</dbReference>
<dbReference type="NCBIfam" id="TIGR01200">
    <property type="entry name" value="GLPGLI"/>
    <property type="match status" value="1"/>
</dbReference>
<dbReference type="Pfam" id="PF09697">
    <property type="entry name" value="Porph_ging"/>
    <property type="match status" value="1"/>
</dbReference>
<name>J3CNI2_9FLAO</name>
<evidence type="ECO:0000313" key="2">
    <source>
        <dbReference type="Proteomes" id="UP000007509"/>
    </source>
</evidence>